<feature type="region of interest" description="Disordered" evidence="1">
    <location>
        <begin position="93"/>
        <end position="126"/>
    </location>
</feature>
<dbReference type="EMBL" id="VSSQ01031846">
    <property type="protein sequence ID" value="MPM82907.1"/>
    <property type="molecule type" value="Genomic_DNA"/>
</dbReference>
<evidence type="ECO:0008006" key="3">
    <source>
        <dbReference type="Google" id="ProtNLM"/>
    </source>
</evidence>
<accession>A0A645D141</accession>
<proteinExistence type="predicted"/>
<evidence type="ECO:0000313" key="2">
    <source>
        <dbReference type="EMBL" id="MPM82907.1"/>
    </source>
</evidence>
<organism evidence="2">
    <name type="scientific">bioreactor metagenome</name>
    <dbReference type="NCBI Taxonomy" id="1076179"/>
    <lineage>
        <taxon>unclassified sequences</taxon>
        <taxon>metagenomes</taxon>
        <taxon>ecological metagenomes</taxon>
    </lineage>
</organism>
<protein>
    <recommendedName>
        <fullName evidence="3">Type II toxin-antitoxin system RelE/ParE family toxin</fullName>
    </recommendedName>
</protein>
<dbReference type="AlphaFoldDB" id="A0A645D141"/>
<gene>
    <name evidence="2" type="ORF">SDC9_129969</name>
</gene>
<evidence type="ECO:0000256" key="1">
    <source>
        <dbReference type="SAM" id="MobiDB-lite"/>
    </source>
</evidence>
<dbReference type="InterPro" id="IPR009241">
    <property type="entry name" value="HigB-like"/>
</dbReference>
<feature type="compositionally biased region" description="Basic and acidic residues" evidence="1">
    <location>
        <begin position="98"/>
        <end position="119"/>
    </location>
</feature>
<name>A0A645D141_9ZZZZ</name>
<dbReference type="Pfam" id="PF05973">
    <property type="entry name" value="Gp49"/>
    <property type="match status" value="1"/>
</dbReference>
<sequence length="126" mass="14700">MEKKLVFEYIRDSDGTSEFEKFLDSMPLKDAAKLLAVIEKTEKYGLLVAAQNQWVKKLESNLFELRSKVGSNIQRAIYFHVVGDRYIITHGFTKKTQKTPEPEKKRARETRDRFLKEENNGNSKSK</sequence>
<comment type="caution">
    <text evidence="2">The sequence shown here is derived from an EMBL/GenBank/DDBJ whole genome shotgun (WGS) entry which is preliminary data.</text>
</comment>
<reference evidence="2" key="1">
    <citation type="submission" date="2019-08" db="EMBL/GenBank/DDBJ databases">
        <authorList>
            <person name="Kucharzyk K."/>
            <person name="Murdoch R.W."/>
            <person name="Higgins S."/>
            <person name="Loffler F."/>
        </authorList>
    </citation>
    <scope>NUCLEOTIDE SEQUENCE</scope>
</reference>